<proteinExistence type="predicted"/>
<protein>
    <submittedName>
        <fullName evidence="1">Uncharacterized protein</fullName>
    </submittedName>
</protein>
<dbReference type="AlphaFoldDB" id="A0A367FNE2"/>
<dbReference type="Proteomes" id="UP000253094">
    <property type="component" value="Unassembled WGS sequence"/>
</dbReference>
<sequence>MEPRRWDLAKQAAACQVDQMEPAWFVMYGVGIRRFVAIAVWNAPSPLRVEAATVEELRDLMREAELGPLAGLDRAWAWVA</sequence>
<evidence type="ECO:0000313" key="1">
    <source>
        <dbReference type="EMBL" id="RCG31362.1"/>
    </source>
</evidence>
<comment type="caution">
    <text evidence="1">The sequence shown here is derived from an EMBL/GenBank/DDBJ whole genome shotgun (WGS) entry which is preliminary data.</text>
</comment>
<evidence type="ECO:0000313" key="2">
    <source>
        <dbReference type="Proteomes" id="UP000253094"/>
    </source>
</evidence>
<organism evidence="1 2">
    <name type="scientific">Sphaerisporangium album</name>
    <dbReference type="NCBI Taxonomy" id="509200"/>
    <lineage>
        <taxon>Bacteria</taxon>
        <taxon>Bacillati</taxon>
        <taxon>Actinomycetota</taxon>
        <taxon>Actinomycetes</taxon>
        <taxon>Streptosporangiales</taxon>
        <taxon>Streptosporangiaceae</taxon>
        <taxon>Sphaerisporangium</taxon>
    </lineage>
</organism>
<dbReference type="EMBL" id="QOIL01000005">
    <property type="protein sequence ID" value="RCG31362.1"/>
    <property type="molecule type" value="Genomic_DNA"/>
</dbReference>
<reference evidence="1 2" key="1">
    <citation type="submission" date="2018-06" db="EMBL/GenBank/DDBJ databases">
        <title>Sphaerisporangium craniellae sp. nov., isolated from a marine sponge in the South China Sea.</title>
        <authorList>
            <person name="Li L."/>
        </authorList>
    </citation>
    <scope>NUCLEOTIDE SEQUENCE [LARGE SCALE GENOMIC DNA]</scope>
    <source>
        <strain evidence="1 2">CCTCC AA 208026</strain>
    </source>
</reference>
<keyword evidence="2" id="KW-1185">Reference proteome</keyword>
<accession>A0A367FNE2</accession>
<gene>
    <name evidence="1" type="ORF">DQ384_11680</name>
</gene>
<name>A0A367FNE2_9ACTN</name>